<gene>
    <name evidence="11" type="ORF">KAK11_13905</name>
</gene>
<evidence type="ECO:0000313" key="12">
    <source>
        <dbReference type="Proteomes" id="UP000672097"/>
    </source>
</evidence>
<dbReference type="PROSITE" id="PS50109">
    <property type="entry name" value="HIS_KIN"/>
    <property type="match status" value="1"/>
</dbReference>
<dbReference type="SMART" id="SM00387">
    <property type="entry name" value="HATPase_c"/>
    <property type="match status" value="1"/>
</dbReference>
<dbReference type="NCBIfam" id="TIGR00229">
    <property type="entry name" value="sensory_box"/>
    <property type="match status" value="2"/>
</dbReference>
<dbReference type="InterPro" id="IPR004358">
    <property type="entry name" value="Sig_transdc_His_kin-like_C"/>
</dbReference>
<keyword evidence="3 6" id="KW-0597">Phosphoprotein</keyword>
<dbReference type="Proteomes" id="UP000672097">
    <property type="component" value="Unassembled WGS sequence"/>
</dbReference>
<dbReference type="SMART" id="SM00448">
    <property type="entry name" value="REC"/>
    <property type="match status" value="1"/>
</dbReference>
<dbReference type="Gene3D" id="3.40.50.2300">
    <property type="match status" value="1"/>
</dbReference>
<dbReference type="PROSITE" id="PS50112">
    <property type="entry name" value="PAS"/>
    <property type="match status" value="2"/>
</dbReference>
<feature type="modified residue" description="4-aspartylphosphate" evidence="6">
    <location>
        <position position="742"/>
    </location>
</feature>
<dbReference type="InterPro" id="IPR013656">
    <property type="entry name" value="PAS_4"/>
</dbReference>
<evidence type="ECO:0000256" key="5">
    <source>
        <dbReference type="ARBA" id="ARBA00022777"/>
    </source>
</evidence>
<dbReference type="InterPro" id="IPR036890">
    <property type="entry name" value="HATPase_C_sf"/>
</dbReference>
<feature type="domain" description="PAS" evidence="10">
    <location>
        <begin position="178"/>
        <end position="223"/>
    </location>
</feature>
<evidence type="ECO:0000259" key="9">
    <source>
        <dbReference type="PROSITE" id="PS50110"/>
    </source>
</evidence>
<dbReference type="InterPro" id="IPR000014">
    <property type="entry name" value="PAS"/>
</dbReference>
<comment type="catalytic activity">
    <reaction evidence="1">
        <text>ATP + protein L-histidine = ADP + protein N-phospho-L-histidine.</text>
        <dbReference type="EC" id="2.7.13.3"/>
    </reaction>
</comment>
<feature type="transmembrane region" description="Helical" evidence="7">
    <location>
        <begin position="105"/>
        <end position="122"/>
    </location>
</feature>
<feature type="transmembrane region" description="Helical" evidence="7">
    <location>
        <begin position="28"/>
        <end position="44"/>
    </location>
</feature>
<evidence type="ECO:0000256" key="7">
    <source>
        <dbReference type="SAM" id="Phobius"/>
    </source>
</evidence>
<feature type="transmembrane region" description="Helical" evidence="7">
    <location>
        <begin position="128"/>
        <end position="147"/>
    </location>
</feature>
<protein>
    <recommendedName>
        <fullName evidence="2">histidine kinase</fullName>
        <ecNumber evidence="2">2.7.13.3</ecNumber>
    </recommendedName>
</protein>
<dbReference type="InterPro" id="IPR036097">
    <property type="entry name" value="HisK_dim/P_sf"/>
</dbReference>
<dbReference type="PROSITE" id="PS50110">
    <property type="entry name" value="RESPONSE_REGULATORY"/>
    <property type="match status" value="1"/>
</dbReference>
<dbReference type="InterPro" id="IPR001789">
    <property type="entry name" value="Sig_transdc_resp-reg_receiver"/>
</dbReference>
<dbReference type="InterPro" id="IPR003661">
    <property type="entry name" value="HisK_dim/P_dom"/>
</dbReference>
<dbReference type="EMBL" id="JAGQDG010000005">
    <property type="protein sequence ID" value="MBQ0936431.1"/>
    <property type="molecule type" value="Genomic_DNA"/>
</dbReference>
<dbReference type="InterPro" id="IPR005467">
    <property type="entry name" value="His_kinase_dom"/>
</dbReference>
<dbReference type="Pfam" id="PF00072">
    <property type="entry name" value="Response_reg"/>
    <property type="match status" value="1"/>
</dbReference>
<dbReference type="RefSeq" id="WP_210809786.1">
    <property type="nucleotide sequence ID" value="NZ_JAGQDG010000005.1"/>
</dbReference>
<feature type="transmembrane region" description="Helical" evidence="7">
    <location>
        <begin position="56"/>
        <end position="74"/>
    </location>
</feature>
<keyword evidence="7" id="KW-1133">Transmembrane helix</keyword>
<dbReference type="EC" id="2.7.13.3" evidence="2"/>
<evidence type="ECO:0000256" key="3">
    <source>
        <dbReference type="ARBA" id="ARBA00022553"/>
    </source>
</evidence>
<dbReference type="SUPFAM" id="SSF55785">
    <property type="entry name" value="PYP-like sensor domain (PAS domain)"/>
    <property type="match status" value="2"/>
</dbReference>
<feature type="domain" description="Histidine kinase" evidence="8">
    <location>
        <begin position="447"/>
        <end position="665"/>
    </location>
</feature>
<dbReference type="CDD" id="cd00082">
    <property type="entry name" value="HisKA"/>
    <property type="match status" value="1"/>
</dbReference>
<keyword evidence="5" id="KW-0418">Kinase</keyword>
<dbReference type="Gene3D" id="1.10.287.130">
    <property type="match status" value="1"/>
</dbReference>
<dbReference type="SUPFAM" id="SSF47384">
    <property type="entry name" value="Homodimeric domain of signal transducing histidine kinase"/>
    <property type="match status" value="1"/>
</dbReference>
<dbReference type="InterPro" id="IPR035965">
    <property type="entry name" value="PAS-like_dom_sf"/>
</dbReference>
<dbReference type="Pfam" id="PF02518">
    <property type="entry name" value="HATPase_c"/>
    <property type="match status" value="1"/>
</dbReference>
<dbReference type="InterPro" id="IPR003594">
    <property type="entry name" value="HATPase_dom"/>
</dbReference>
<keyword evidence="7" id="KW-0812">Transmembrane</keyword>
<accession>A0ABS5DZ52</accession>
<feature type="domain" description="PAS" evidence="10">
    <location>
        <begin position="304"/>
        <end position="374"/>
    </location>
</feature>
<dbReference type="CDD" id="cd00130">
    <property type="entry name" value="PAS"/>
    <property type="match status" value="2"/>
</dbReference>
<dbReference type="PRINTS" id="PR00344">
    <property type="entry name" value="BCTRLSENSOR"/>
</dbReference>
<evidence type="ECO:0000256" key="2">
    <source>
        <dbReference type="ARBA" id="ARBA00012438"/>
    </source>
</evidence>
<dbReference type="Gene3D" id="3.30.450.20">
    <property type="entry name" value="PAS domain"/>
    <property type="match status" value="2"/>
</dbReference>
<reference evidence="11 12" key="1">
    <citation type="submission" date="2021-04" db="EMBL/GenBank/DDBJ databases">
        <title>The genome sequence of type strain Ideonella paludis KCTC 32238.</title>
        <authorList>
            <person name="Liu Y."/>
        </authorList>
    </citation>
    <scope>NUCLEOTIDE SEQUENCE [LARGE SCALE GENOMIC DNA]</scope>
    <source>
        <strain evidence="11 12">KCTC 32238</strain>
    </source>
</reference>
<proteinExistence type="predicted"/>
<dbReference type="InterPro" id="IPR011006">
    <property type="entry name" value="CheY-like_superfamily"/>
</dbReference>
<dbReference type="SUPFAM" id="SSF55874">
    <property type="entry name" value="ATPase domain of HSP90 chaperone/DNA topoisomerase II/histidine kinase"/>
    <property type="match status" value="1"/>
</dbReference>
<feature type="domain" description="Response regulatory" evidence="9">
    <location>
        <begin position="692"/>
        <end position="809"/>
    </location>
</feature>
<keyword evidence="12" id="KW-1185">Reference proteome</keyword>
<evidence type="ECO:0000256" key="4">
    <source>
        <dbReference type="ARBA" id="ARBA00022679"/>
    </source>
</evidence>
<dbReference type="PANTHER" id="PTHR43047:SF72">
    <property type="entry name" value="OSMOSENSING HISTIDINE PROTEIN KINASE SLN1"/>
    <property type="match status" value="1"/>
</dbReference>
<evidence type="ECO:0000259" key="10">
    <source>
        <dbReference type="PROSITE" id="PS50112"/>
    </source>
</evidence>
<comment type="caution">
    <text evidence="11">The sequence shown here is derived from an EMBL/GenBank/DDBJ whole genome shotgun (WGS) entry which is preliminary data.</text>
</comment>
<evidence type="ECO:0000259" key="8">
    <source>
        <dbReference type="PROSITE" id="PS50109"/>
    </source>
</evidence>
<evidence type="ECO:0000256" key="1">
    <source>
        <dbReference type="ARBA" id="ARBA00000085"/>
    </source>
</evidence>
<sequence length="812" mass="88405">MLLPWAVLIAALAQQPLAAPILVSMGSLTVLTLSFWGFIAHLRGESPQQDAARLTPLRWAIGLHGVAAGCFAALALEPLLPIALTALCLSAGLGWALLSFDIRAALVLLAGLVLPPLLTLLTQGHQTSMLLACLVAAWLLLPATPLWRRRQAARRGRLPLAPLTHRPPLPLSTAEQDALKTYEFVLNNISDIVSVVDQHQTIRAVNDAWCRATGISREAALGRHNNDLPGFGVSAARVEALRACLEDGKQRTIRGTFNAPGVMGRVLDTTFHPYVDPVTGTRGAVRVSRDVTEHEVALKALLASQTEQRLLLEVFPGFCACLDAQLRYTFVNERLARASGRSPEQWIGRTVAEMVSPEKHAYLQPLVKRALQGEWVRYESPLPGLNGGPQIDTLITLARGTDPHTGEPRCYAFGTDVSALKQAQAALVLAKDEAERANRAKSQFLSSMSHELRTPMNSVLGFGQLLEADAHALSATHRLYLREILRGGRHLLALINDLLDLARIENDRLAVSLEPVVVAEVVDECRFLIQPLSERHHVQVVPPTGSAPDEMVLADRTRLRQVLLNLLSNAIKYNHKGGTVQIRWARSGELLRLEIQDSGPGLSADEQVKLFQAFERLGAQHGAIEGAGIGLALSQRLLALMGGHIGVNSSVGKGCLFWVTLPHTSLQMPTALPQQMHSPDDMALAAAAMDRTVLYIEDNPVNTLLMEAMLARLPGLKVLTAAMPQDGLALARQHKPDLILLDIQLPEMDGFEVFRHLQAADSTRDIPVIAVSASAMTQDIERGRRIGFADYLTKPVDSQQLLHAVMRSLAPH</sequence>
<dbReference type="SMART" id="SM00388">
    <property type="entry name" value="HisKA"/>
    <property type="match status" value="1"/>
</dbReference>
<name>A0ABS5DZ52_9BURK</name>
<dbReference type="SUPFAM" id="SSF52172">
    <property type="entry name" value="CheY-like"/>
    <property type="match status" value="1"/>
</dbReference>
<keyword evidence="7" id="KW-0472">Membrane</keyword>
<dbReference type="SMART" id="SM00091">
    <property type="entry name" value="PAS"/>
    <property type="match status" value="2"/>
</dbReference>
<dbReference type="Pfam" id="PF00512">
    <property type="entry name" value="HisKA"/>
    <property type="match status" value="1"/>
</dbReference>
<dbReference type="Gene3D" id="3.30.565.10">
    <property type="entry name" value="Histidine kinase-like ATPase, C-terminal domain"/>
    <property type="match status" value="1"/>
</dbReference>
<evidence type="ECO:0000256" key="6">
    <source>
        <dbReference type="PROSITE-ProRule" id="PRU00169"/>
    </source>
</evidence>
<dbReference type="Pfam" id="PF08448">
    <property type="entry name" value="PAS_4"/>
    <property type="match status" value="2"/>
</dbReference>
<organism evidence="11 12">
    <name type="scientific">Ideonella paludis</name>
    <dbReference type="NCBI Taxonomy" id="1233411"/>
    <lineage>
        <taxon>Bacteria</taxon>
        <taxon>Pseudomonadati</taxon>
        <taxon>Pseudomonadota</taxon>
        <taxon>Betaproteobacteria</taxon>
        <taxon>Burkholderiales</taxon>
        <taxon>Sphaerotilaceae</taxon>
        <taxon>Ideonella</taxon>
    </lineage>
</organism>
<dbReference type="PANTHER" id="PTHR43047">
    <property type="entry name" value="TWO-COMPONENT HISTIDINE PROTEIN KINASE"/>
    <property type="match status" value="1"/>
</dbReference>
<evidence type="ECO:0000313" key="11">
    <source>
        <dbReference type="EMBL" id="MBQ0936431.1"/>
    </source>
</evidence>
<keyword evidence="4" id="KW-0808">Transferase</keyword>